<dbReference type="PROSITE" id="PS00758">
    <property type="entry name" value="ARGE_DAPE_CPG2_1"/>
    <property type="match status" value="1"/>
</dbReference>
<keyword evidence="14" id="KW-1185">Reference proteome</keyword>
<proteinExistence type="inferred from homology"/>
<dbReference type="CDD" id="cd00640">
    <property type="entry name" value="Trp-synth-beta_II"/>
    <property type="match status" value="1"/>
</dbReference>
<comment type="cofactor">
    <cofactor evidence="2">
        <name>Zn(2+)</name>
        <dbReference type="ChEBI" id="CHEBI:29105"/>
    </cofactor>
</comment>
<dbReference type="Gene3D" id="3.40.630.10">
    <property type="entry name" value="Zn peptidases"/>
    <property type="match status" value="2"/>
</dbReference>
<dbReference type="GO" id="GO:0009014">
    <property type="term" value="F:succinyl-diaminopimelate desuccinylase activity"/>
    <property type="evidence" value="ECO:0007669"/>
    <property type="project" value="UniProtKB-EC"/>
</dbReference>
<evidence type="ECO:0000256" key="6">
    <source>
        <dbReference type="ARBA" id="ARBA00016853"/>
    </source>
</evidence>
<dbReference type="Gene3D" id="3.30.70.360">
    <property type="match status" value="1"/>
</dbReference>
<evidence type="ECO:0000256" key="5">
    <source>
        <dbReference type="ARBA" id="ARBA00011921"/>
    </source>
</evidence>
<evidence type="ECO:0000256" key="8">
    <source>
        <dbReference type="ARBA" id="ARBA00022833"/>
    </source>
</evidence>
<evidence type="ECO:0000259" key="11">
    <source>
        <dbReference type="Pfam" id="PF00291"/>
    </source>
</evidence>
<dbReference type="InterPro" id="IPR001261">
    <property type="entry name" value="ArgE/DapE_CS"/>
</dbReference>
<evidence type="ECO:0000259" key="12">
    <source>
        <dbReference type="Pfam" id="PF07687"/>
    </source>
</evidence>
<name>A0A8H7ULV3_9FUNG</name>
<dbReference type="InterPro" id="IPR001926">
    <property type="entry name" value="TrpB-like_PALP"/>
</dbReference>
<evidence type="ECO:0000256" key="3">
    <source>
        <dbReference type="ARBA" id="ARBA00005130"/>
    </source>
</evidence>
<keyword evidence="7" id="KW-0378">Hydrolase</keyword>
<evidence type="ECO:0000256" key="7">
    <source>
        <dbReference type="ARBA" id="ARBA00022801"/>
    </source>
</evidence>
<evidence type="ECO:0000256" key="10">
    <source>
        <dbReference type="ARBA" id="ARBA00051301"/>
    </source>
</evidence>
<organism evidence="13 14">
    <name type="scientific">Umbelopsis vinacea</name>
    <dbReference type="NCBI Taxonomy" id="44442"/>
    <lineage>
        <taxon>Eukaryota</taxon>
        <taxon>Fungi</taxon>
        <taxon>Fungi incertae sedis</taxon>
        <taxon>Mucoromycota</taxon>
        <taxon>Mucoromycotina</taxon>
        <taxon>Umbelopsidomycetes</taxon>
        <taxon>Umbelopsidales</taxon>
        <taxon>Umbelopsidaceae</taxon>
        <taxon>Umbelopsis</taxon>
    </lineage>
</organism>
<dbReference type="Pfam" id="PF01546">
    <property type="entry name" value="Peptidase_M20"/>
    <property type="match status" value="1"/>
</dbReference>
<sequence length="773" mass="82699">MVSSQSSKLRHNSFFNPAARSVFENAHFDPRPLSFHKQLPGYCPTPLVELASVAEKLGVRKVLLKNESSRFGLPAFKFLGASWGAYRAIAQLVDYTDDNSDTSYNSLKRAISSFGSPITLFAATEGNHGRAIAHIASLLGVKSHIFVPQDMYESTKNLIMAEGATLTNVAGDYDLAVQMAYDQTRATPGGLYIQDTAFNGYEEIPQWIVDGYDTMLQEIDDQTASLISNRCPDVVITPVGVGSLAQAVVSHYKRSGNHNSTTIITVEPDTAACLKGSLEKKAFTTISTSHTIMSGLHCATLSTIAWPLLSRGVDIATSVSDIECHQAVQELDHLGVGAGPCGAATLATLLSIHAHHLEIFRPDSVIVLLCTEGSRAYTPPLDISIDDPVALTQALVRIDSSNPDLSSGGGGGETKIADYISAWLAHRQFEITVLEKHPGRPSVIGVARGSGKGGKSLMFNGHIDTVTLAGYHGDPLSGEIRNECVHGRGAFDMKAGVAASMIAAVSAKDHGVGGDIIIAAVADEENASIGTQEVLEAGWRADAAIVSEPSYLQVTMAHKGFVWFYIDVIGKAAHGSRPELGIDAIAKAGHFLVALEKYGQDLLQSKEPYIRHPVLGTGTVHASLIQGGEEPSSYPAKCTITIERRTVPGENAFIVEAQMRSILDDLVNTVDDFQYTLRQGLSRAPLEVDPTDPIAICLLKHTQDVLGHSPVIRAEPFWTDAALLADHGIPAILFGVDGDGAHAAVEWATISSIYQVTDVLTRVALEFCAEHPV</sequence>
<dbReference type="Proteomes" id="UP000612746">
    <property type="component" value="Unassembled WGS sequence"/>
</dbReference>
<protein>
    <recommendedName>
        <fullName evidence="6">Probable succinyl-diaminopimelate desuccinylase</fullName>
        <ecNumber evidence="5">3.5.1.18</ecNumber>
    </recommendedName>
</protein>
<reference evidence="13" key="1">
    <citation type="submission" date="2020-12" db="EMBL/GenBank/DDBJ databases">
        <title>Metabolic potential, ecology and presence of endohyphal bacteria is reflected in genomic diversity of Mucoromycotina.</title>
        <authorList>
            <person name="Muszewska A."/>
            <person name="Okrasinska A."/>
            <person name="Steczkiewicz K."/>
            <person name="Drgas O."/>
            <person name="Orlowska M."/>
            <person name="Perlinska-Lenart U."/>
            <person name="Aleksandrzak-Piekarczyk T."/>
            <person name="Szatraj K."/>
            <person name="Zielenkiewicz U."/>
            <person name="Pilsyk S."/>
            <person name="Malc E."/>
            <person name="Mieczkowski P."/>
            <person name="Kruszewska J.S."/>
            <person name="Biernat P."/>
            <person name="Pawlowska J."/>
        </authorList>
    </citation>
    <scope>NUCLEOTIDE SEQUENCE</scope>
    <source>
        <strain evidence="13">WA0000051536</strain>
    </source>
</reference>
<feature type="domain" description="Peptidase M20 dimerisation" evidence="12">
    <location>
        <begin position="557"/>
        <end position="665"/>
    </location>
</feature>
<dbReference type="EC" id="3.5.1.18" evidence="5"/>
<evidence type="ECO:0000313" key="13">
    <source>
        <dbReference type="EMBL" id="KAG2186517.1"/>
    </source>
</evidence>
<dbReference type="PANTHER" id="PTHR42937">
    <property type="match status" value="1"/>
</dbReference>
<comment type="pathway">
    <text evidence="3">Amino-acid biosynthesis; L-lysine biosynthesis via DAP pathway; LL-2,6-diaminopimelate from (S)-tetrahydrodipicolinate (succinylase route): step 3/3.</text>
</comment>
<dbReference type="InterPro" id="IPR010182">
    <property type="entry name" value="ArgE/DapE"/>
</dbReference>
<dbReference type="SUPFAM" id="SSF53187">
    <property type="entry name" value="Zn-dependent exopeptidases"/>
    <property type="match status" value="1"/>
</dbReference>
<dbReference type="SUPFAM" id="SSF55031">
    <property type="entry name" value="Bacterial exopeptidase dimerisation domain"/>
    <property type="match status" value="1"/>
</dbReference>
<dbReference type="OrthoDB" id="10059875at2759"/>
<keyword evidence="9" id="KW-0170">Cobalt</keyword>
<comment type="similarity">
    <text evidence="4">Belongs to the peptidase M20A family.</text>
</comment>
<accession>A0A8H7ULV3</accession>
<dbReference type="InterPro" id="IPR002933">
    <property type="entry name" value="Peptidase_M20"/>
</dbReference>
<dbReference type="EMBL" id="JAEPRA010000004">
    <property type="protein sequence ID" value="KAG2186517.1"/>
    <property type="molecule type" value="Genomic_DNA"/>
</dbReference>
<gene>
    <name evidence="13" type="ORF">INT44_002739</name>
</gene>
<dbReference type="InterPro" id="IPR011650">
    <property type="entry name" value="Peptidase_M20_dimer"/>
</dbReference>
<evidence type="ECO:0000313" key="14">
    <source>
        <dbReference type="Proteomes" id="UP000612746"/>
    </source>
</evidence>
<comment type="catalytic activity">
    <reaction evidence="10">
        <text>N-succinyl-(2S,6S)-2,6-diaminopimelate + H2O = (2S,6S)-2,6-diaminopimelate + succinate</text>
        <dbReference type="Rhea" id="RHEA:22608"/>
        <dbReference type="ChEBI" id="CHEBI:15377"/>
        <dbReference type="ChEBI" id="CHEBI:30031"/>
        <dbReference type="ChEBI" id="CHEBI:57609"/>
        <dbReference type="ChEBI" id="CHEBI:58087"/>
        <dbReference type="EC" id="3.5.1.18"/>
    </reaction>
</comment>
<dbReference type="PANTHER" id="PTHR42937:SF1">
    <property type="entry name" value="DIAMINOPROPIONATE AMMONIA-LYASE"/>
    <property type="match status" value="1"/>
</dbReference>
<evidence type="ECO:0000256" key="9">
    <source>
        <dbReference type="ARBA" id="ARBA00023285"/>
    </source>
</evidence>
<dbReference type="Pfam" id="PF00291">
    <property type="entry name" value="PALP"/>
    <property type="match status" value="1"/>
</dbReference>
<dbReference type="InterPro" id="IPR036052">
    <property type="entry name" value="TrpB-like_PALP_sf"/>
</dbReference>
<dbReference type="SUPFAM" id="SSF53686">
    <property type="entry name" value="Tryptophan synthase beta subunit-like PLP-dependent enzymes"/>
    <property type="match status" value="1"/>
</dbReference>
<dbReference type="GO" id="GO:0009089">
    <property type="term" value="P:lysine biosynthetic process via diaminopimelate"/>
    <property type="evidence" value="ECO:0007669"/>
    <property type="project" value="UniProtKB-UniPathway"/>
</dbReference>
<dbReference type="UniPathway" id="UPA00034">
    <property type="reaction ID" value="UER00021"/>
</dbReference>
<comment type="caution">
    <text evidence="13">The sequence shown here is derived from an EMBL/GenBank/DDBJ whole genome shotgun (WGS) entry which is preliminary data.</text>
</comment>
<dbReference type="NCBIfam" id="TIGR01910">
    <property type="entry name" value="DapE-ArgE"/>
    <property type="match status" value="1"/>
</dbReference>
<feature type="domain" description="Tryptophan synthase beta chain-like PALP" evidence="11">
    <location>
        <begin position="40"/>
        <end position="371"/>
    </location>
</feature>
<comment type="cofactor">
    <cofactor evidence="1">
        <name>Co(2+)</name>
        <dbReference type="ChEBI" id="CHEBI:48828"/>
    </cofactor>
</comment>
<evidence type="ECO:0000256" key="4">
    <source>
        <dbReference type="ARBA" id="ARBA00006247"/>
    </source>
</evidence>
<evidence type="ECO:0000256" key="1">
    <source>
        <dbReference type="ARBA" id="ARBA00001941"/>
    </source>
</evidence>
<dbReference type="Gene3D" id="3.40.50.1100">
    <property type="match status" value="2"/>
</dbReference>
<dbReference type="Pfam" id="PF07687">
    <property type="entry name" value="M20_dimer"/>
    <property type="match status" value="1"/>
</dbReference>
<dbReference type="InterPro" id="IPR036264">
    <property type="entry name" value="Bact_exopeptidase_dim_dom"/>
</dbReference>
<evidence type="ECO:0000256" key="2">
    <source>
        <dbReference type="ARBA" id="ARBA00001947"/>
    </source>
</evidence>
<dbReference type="AlphaFoldDB" id="A0A8H7ULV3"/>
<keyword evidence="8" id="KW-0862">Zinc</keyword>